<dbReference type="Proteomes" id="UP000004671">
    <property type="component" value="Chromosome"/>
</dbReference>
<name>H1XYP0_CALAY</name>
<evidence type="ECO:0000313" key="4">
    <source>
        <dbReference type="EMBL" id="APF20584.1"/>
    </source>
</evidence>
<dbReference type="InParanoid" id="H1XYP0"/>
<accession>H1XYP0</accession>
<dbReference type="KEGG" id="caby:Cabys_3839"/>
<dbReference type="PaxDb" id="880073-Calab_1284"/>
<proteinExistence type="predicted"/>
<evidence type="ECO:0000256" key="1">
    <source>
        <dbReference type="ARBA" id="ARBA00022679"/>
    </source>
</evidence>
<dbReference type="OrthoDB" id="9775911at2"/>
<evidence type="ECO:0000313" key="5">
    <source>
        <dbReference type="EMBL" id="EHO40909.1"/>
    </source>
</evidence>
<dbReference type="HOGENOM" id="CLU_650128_0_0_0"/>
<keyword evidence="1 5" id="KW-0808">Transferase</keyword>
<evidence type="ECO:0000313" key="6">
    <source>
        <dbReference type="Proteomes" id="UP000004671"/>
    </source>
</evidence>
<dbReference type="Pfam" id="PF00534">
    <property type="entry name" value="Glycos_transf_1"/>
    <property type="match status" value="1"/>
</dbReference>
<reference evidence="4 7" key="2">
    <citation type="submission" date="2016-11" db="EMBL/GenBank/DDBJ databases">
        <title>Genomic analysis of Caldithrix abyssi and proposal of a novel bacterial phylum Caldithrichaeota.</title>
        <authorList>
            <person name="Kublanov I."/>
            <person name="Sigalova O."/>
            <person name="Gavrilov S."/>
            <person name="Lebedinsky A."/>
            <person name="Ivanova N."/>
            <person name="Daum C."/>
            <person name="Reddy T."/>
            <person name="Klenk H.P."/>
            <person name="Goker M."/>
            <person name="Reva O."/>
            <person name="Miroshnichenko M."/>
            <person name="Kyprides N."/>
            <person name="Woyke T."/>
            <person name="Gelfand M."/>
        </authorList>
    </citation>
    <scope>NUCLEOTIDE SEQUENCE [LARGE SCALE GENOMIC DNA]</scope>
    <source>
        <strain evidence="4 7">LF13</strain>
    </source>
</reference>
<dbReference type="eggNOG" id="COG0438">
    <property type="taxonomic scope" value="Bacteria"/>
</dbReference>
<dbReference type="Gene3D" id="3.40.50.2000">
    <property type="entry name" value="Glycogen Phosphorylase B"/>
    <property type="match status" value="2"/>
</dbReference>
<dbReference type="AlphaFoldDB" id="H1XYP0"/>
<dbReference type="PANTHER" id="PTHR46401:SF2">
    <property type="entry name" value="GLYCOSYLTRANSFERASE WBBK-RELATED"/>
    <property type="match status" value="1"/>
</dbReference>
<evidence type="ECO:0000313" key="7">
    <source>
        <dbReference type="Proteomes" id="UP000183868"/>
    </source>
</evidence>
<dbReference type="Pfam" id="PF13439">
    <property type="entry name" value="Glyco_transf_4"/>
    <property type="match status" value="1"/>
</dbReference>
<reference evidence="5 6" key="1">
    <citation type="submission" date="2011-09" db="EMBL/GenBank/DDBJ databases">
        <title>The permanent draft genome of Caldithrix abyssi DSM 13497.</title>
        <authorList>
            <consortium name="US DOE Joint Genome Institute (JGI-PGF)"/>
            <person name="Lucas S."/>
            <person name="Han J."/>
            <person name="Lapidus A."/>
            <person name="Bruce D."/>
            <person name="Goodwin L."/>
            <person name="Pitluck S."/>
            <person name="Peters L."/>
            <person name="Kyrpides N."/>
            <person name="Mavromatis K."/>
            <person name="Ivanova N."/>
            <person name="Mikhailova N."/>
            <person name="Chertkov O."/>
            <person name="Detter J.C."/>
            <person name="Tapia R."/>
            <person name="Han C."/>
            <person name="Land M."/>
            <person name="Hauser L."/>
            <person name="Markowitz V."/>
            <person name="Cheng J.-F."/>
            <person name="Hugenholtz P."/>
            <person name="Woyke T."/>
            <person name="Wu D."/>
            <person name="Spring S."/>
            <person name="Brambilla E."/>
            <person name="Klenk H.-P."/>
            <person name="Eisen J.A."/>
        </authorList>
    </citation>
    <scope>NUCLEOTIDE SEQUENCE [LARGE SCALE GENOMIC DNA]</scope>
    <source>
        <strain evidence="5 6">DSM 13497</strain>
    </source>
</reference>
<sequence length="410" mass="47427">MQKNIAILHYSCPPVVGGVEEIIRQQASLFHRYHHPVKVLAGVGDYFQSGIDFYFSPLLSSQNSEIKKLQQKPVENQAQLRAIAQKIFNSLKKALQRFDVLIAHNVLSMPYNLPLTNALHQLANEKVISVVNWNHDSPFFYNNYPQELDLEPFRILKTYNPNIHYVTISESRAVEFRELYQLAENDITVIPNGIDPIRFFRLDPQTVRLIQEQELFMADLIMVQPSRLHPRKNIELSIEVLHALRQKGLNAKLLVTGAYDPHERKTVRYHQKLIRLAERLNVLNSIVMVADYQFNGGGKLPASRVTMHDLYLISDVLFMPSKIEGFGIPLLEAGMIKLPIVCSDIPPFRSIAPNEAIYFDLKEEPQQIAEKIQAVVQNNRTARWFRKVMKDYVWDNIYEKDLKPFLEKIT</sequence>
<protein>
    <submittedName>
        <fullName evidence="5">Glycosyl transferase group 1</fullName>
    </submittedName>
    <submittedName>
        <fullName evidence="4">Glycosyltransferase involved in cell wall bisynthesis</fullName>
    </submittedName>
</protein>
<dbReference type="SUPFAM" id="SSF53756">
    <property type="entry name" value="UDP-Glycosyltransferase/glycogen phosphorylase"/>
    <property type="match status" value="1"/>
</dbReference>
<keyword evidence="6" id="KW-1185">Reference proteome</keyword>
<dbReference type="RefSeq" id="WP_006927975.1">
    <property type="nucleotide sequence ID" value="NZ_CM001402.1"/>
</dbReference>
<dbReference type="PANTHER" id="PTHR46401">
    <property type="entry name" value="GLYCOSYLTRANSFERASE WBBK-RELATED"/>
    <property type="match status" value="1"/>
</dbReference>
<dbReference type="CDD" id="cd03801">
    <property type="entry name" value="GT4_PimA-like"/>
    <property type="match status" value="1"/>
</dbReference>
<feature type="domain" description="Glycosyltransferase subfamily 4-like N-terminal" evidence="3">
    <location>
        <begin position="16"/>
        <end position="196"/>
    </location>
</feature>
<gene>
    <name evidence="4" type="ORF">Cabys_3839</name>
    <name evidence="5" type="ORF">Calab_1284</name>
</gene>
<dbReference type="InterPro" id="IPR028098">
    <property type="entry name" value="Glyco_trans_4-like_N"/>
</dbReference>
<dbReference type="InterPro" id="IPR001296">
    <property type="entry name" value="Glyco_trans_1"/>
</dbReference>
<feature type="domain" description="Glycosyl transferase family 1" evidence="2">
    <location>
        <begin position="212"/>
        <end position="385"/>
    </location>
</feature>
<dbReference type="STRING" id="880073.Cabys_3839"/>
<dbReference type="GO" id="GO:0016757">
    <property type="term" value="F:glycosyltransferase activity"/>
    <property type="evidence" value="ECO:0007669"/>
    <property type="project" value="InterPro"/>
</dbReference>
<evidence type="ECO:0000259" key="3">
    <source>
        <dbReference type="Pfam" id="PF13439"/>
    </source>
</evidence>
<dbReference type="EMBL" id="CP018099">
    <property type="protein sequence ID" value="APF20584.1"/>
    <property type="molecule type" value="Genomic_DNA"/>
</dbReference>
<organism evidence="5 6">
    <name type="scientific">Caldithrix abyssi DSM 13497</name>
    <dbReference type="NCBI Taxonomy" id="880073"/>
    <lineage>
        <taxon>Bacteria</taxon>
        <taxon>Pseudomonadati</taxon>
        <taxon>Calditrichota</taxon>
        <taxon>Calditrichia</taxon>
        <taxon>Calditrichales</taxon>
        <taxon>Calditrichaceae</taxon>
        <taxon>Caldithrix</taxon>
    </lineage>
</organism>
<dbReference type="Proteomes" id="UP000183868">
    <property type="component" value="Chromosome"/>
</dbReference>
<dbReference type="EMBL" id="CM001402">
    <property type="protein sequence ID" value="EHO40909.1"/>
    <property type="molecule type" value="Genomic_DNA"/>
</dbReference>
<evidence type="ECO:0000259" key="2">
    <source>
        <dbReference type="Pfam" id="PF00534"/>
    </source>
</evidence>